<dbReference type="InterPro" id="IPR010982">
    <property type="entry name" value="Lambda_DNA-bd_dom_sf"/>
</dbReference>
<organism evidence="3 4">
    <name type="scientific">Shewanella litoralis</name>
    <dbReference type="NCBI Taxonomy" id="2282700"/>
    <lineage>
        <taxon>Bacteria</taxon>
        <taxon>Pseudomonadati</taxon>
        <taxon>Pseudomonadota</taxon>
        <taxon>Gammaproteobacteria</taxon>
        <taxon>Alteromonadales</taxon>
        <taxon>Shewanellaceae</taxon>
        <taxon>Shewanella</taxon>
    </lineage>
</organism>
<evidence type="ECO:0000259" key="2">
    <source>
        <dbReference type="PROSITE" id="PS50943"/>
    </source>
</evidence>
<dbReference type="PROSITE" id="PS50943">
    <property type="entry name" value="HTH_CROC1"/>
    <property type="match status" value="1"/>
</dbReference>
<comment type="caution">
    <text evidence="3">The sequence shown here is derived from an EMBL/GenBank/DDBJ whole genome shotgun (WGS) entry which is preliminary data.</text>
</comment>
<dbReference type="PANTHER" id="PTHR43236">
    <property type="entry name" value="ANTITOXIN HIGA1"/>
    <property type="match status" value="1"/>
</dbReference>
<gene>
    <name evidence="3" type="ORF">GCM10009411_19110</name>
</gene>
<reference evidence="4" key="1">
    <citation type="journal article" date="2019" name="Int. J. Syst. Evol. Microbiol.">
        <title>The Global Catalogue of Microorganisms (GCM) 10K type strain sequencing project: providing services to taxonomists for standard genome sequencing and annotation.</title>
        <authorList>
            <consortium name="The Broad Institute Genomics Platform"/>
            <consortium name="The Broad Institute Genome Sequencing Center for Infectious Disease"/>
            <person name="Wu L."/>
            <person name="Ma J."/>
        </authorList>
    </citation>
    <scope>NUCLEOTIDE SEQUENCE [LARGE SCALE GENOMIC DNA]</scope>
    <source>
        <strain evidence="4">JCM 32306</strain>
    </source>
</reference>
<evidence type="ECO:0000313" key="3">
    <source>
        <dbReference type="EMBL" id="GGQ19053.1"/>
    </source>
</evidence>
<name>A0ABQ2RAX0_9GAMM</name>
<dbReference type="Pfam" id="PF06114">
    <property type="entry name" value="Peptidase_M78"/>
    <property type="match status" value="1"/>
</dbReference>
<dbReference type="RefSeq" id="WP_160054221.1">
    <property type="nucleotide sequence ID" value="NZ_BMQX01000012.1"/>
</dbReference>
<dbReference type="InterPro" id="IPR052345">
    <property type="entry name" value="Rad_response_metalloprotease"/>
</dbReference>
<dbReference type="SMART" id="SM00530">
    <property type="entry name" value="HTH_XRE"/>
    <property type="match status" value="1"/>
</dbReference>
<accession>A0ABQ2RAX0</accession>
<dbReference type="Pfam" id="PF01381">
    <property type="entry name" value="HTH_3"/>
    <property type="match status" value="1"/>
</dbReference>
<dbReference type="Gene3D" id="1.10.10.2910">
    <property type="match status" value="1"/>
</dbReference>
<evidence type="ECO:0000313" key="4">
    <source>
        <dbReference type="Proteomes" id="UP000619118"/>
    </source>
</evidence>
<dbReference type="InterPro" id="IPR001387">
    <property type="entry name" value="Cro/C1-type_HTH"/>
</dbReference>
<keyword evidence="4" id="KW-1185">Reference proteome</keyword>
<comment type="similarity">
    <text evidence="1">Belongs to the short-chain fatty acyl-CoA assimilation regulator (ScfR) family.</text>
</comment>
<dbReference type="Proteomes" id="UP000619118">
    <property type="component" value="Unassembled WGS sequence"/>
</dbReference>
<protein>
    <submittedName>
        <fullName evidence="3">Transcriptional regulator</fullName>
    </submittedName>
</protein>
<proteinExistence type="inferred from homology"/>
<dbReference type="PANTHER" id="PTHR43236:SF1">
    <property type="entry name" value="BLL7220 PROTEIN"/>
    <property type="match status" value="1"/>
</dbReference>
<dbReference type="EMBL" id="BMQX01000012">
    <property type="protein sequence ID" value="GGQ19053.1"/>
    <property type="molecule type" value="Genomic_DNA"/>
</dbReference>
<feature type="domain" description="HTH cro/C1-type" evidence="2">
    <location>
        <begin position="20"/>
        <end position="73"/>
    </location>
</feature>
<sequence length="368" mass="41712">MKQGNFFSDSILSDYNGDKLRIARVASGYSLVDVGAELGVTRQYAHKLENEAVPSDEQLAQLARLLNVKESFFFSQRRRPIEVEQCHFRSLRSSTQTLKKMTMAQVEIFDDNFLRFLNEEVEFPAVRLLDVCDSDIQSAISIEVIAEKFRRELGLGLGPISNVIKLAESIGCIVVNLQEADERIDAFSVYNGRPIIVRNTAKSSPCRLRFDISHEIGHLIMHRGVETGCRVTESQANSFASAFLMPRSSFSAEFPKMRGQYFNWEALEDLKVRWGVSLKAILYRASKLGLITPEKAKTGFTTLARSGQAKVENGDERLTAEEPMIIQRAIDMLDVYTWTKLLQKSGLKDEVLINRYRLRIPKPHLVSI</sequence>
<dbReference type="InterPro" id="IPR010359">
    <property type="entry name" value="IrrE_HExxH"/>
</dbReference>
<evidence type="ECO:0000256" key="1">
    <source>
        <dbReference type="ARBA" id="ARBA00007227"/>
    </source>
</evidence>
<dbReference type="Gene3D" id="1.10.260.40">
    <property type="entry name" value="lambda repressor-like DNA-binding domains"/>
    <property type="match status" value="1"/>
</dbReference>
<dbReference type="CDD" id="cd00093">
    <property type="entry name" value="HTH_XRE"/>
    <property type="match status" value="1"/>
</dbReference>
<dbReference type="SUPFAM" id="SSF47413">
    <property type="entry name" value="lambda repressor-like DNA-binding domains"/>
    <property type="match status" value="1"/>
</dbReference>